<dbReference type="AlphaFoldDB" id="A0A9Q1CMR6"/>
<dbReference type="PANTHER" id="PTHR23248">
    <property type="entry name" value="PHOSPHOLIPID SCRAMBLASE-RELATED"/>
    <property type="match status" value="1"/>
</dbReference>
<evidence type="ECO:0000256" key="3">
    <source>
        <dbReference type="SAM" id="MobiDB-lite"/>
    </source>
</evidence>
<evidence type="ECO:0000256" key="1">
    <source>
        <dbReference type="ARBA" id="ARBA00005350"/>
    </source>
</evidence>
<dbReference type="PANTHER" id="PTHR23248:SF63">
    <property type="entry name" value="PHOSPHOLIPID SCRAMBLASE"/>
    <property type="match status" value="1"/>
</dbReference>
<evidence type="ECO:0000256" key="2">
    <source>
        <dbReference type="RuleBase" id="RU363116"/>
    </source>
</evidence>
<feature type="compositionally biased region" description="Pro residues" evidence="3">
    <location>
        <begin position="19"/>
        <end position="30"/>
    </location>
</feature>
<comment type="caution">
    <text evidence="4">The sequence shown here is derived from an EMBL/GenBank/DDBJ whole genome shotgun (WGS) entry which is preliminary data.</text>
</comment>
<dbReference type="Proteomes" id="UP001152320">
    <property type="component" value="Chromosome 1"/>
</dbReference>
<keyword evidence="5" id="KW-1185">Reference proteome</keyword>
<dbReference type="SUPFAM" id="SSF54518">
    <property type="entry name" value="Tubby C-terminal domain-like"/>
    <property type="match status" value="1"/>
</dbReference>
<keyword evidence="2" id="KW-0106">Calcium</keyword>
<accession>A0A9Q1CMR6</accession>
<proteinExistence type="inferred from homology"/>
<protein>
    <recommendedName>
        <fullName evidence="2">Phospholipid scramblase</fullName>
    </recommendedName>
</protein>
<keyword evidence="2" id="KW-0449">Lipoprotein</keyword>
<sequence>MDPTTDTKYGLQSEADPAYVPPAPAPPPGQALPGQQPVVQWMPQPQSSLGCPPGLEYLTQLDQILVHQQVELLEAFSSWESKNKYQIKNVLGQQVYFAAEESEDCSRQCCGSDRSFVMHIVDNMNQEVIRAVRPFVGCCLFCWCADCSDDCAYAISVESPPGQTVGYVRQRASGWSPHYEIRDANSEVILKIRGPCCPYQGVGCTEDVDFSVLSADESHIVGKISKQWAGLAKEWYTNADNFGISFPKDLDVKAKATLLGALFLIDFMYFEDNNNN</sequence>
<evidence type="ECO:0000313" key="5">
    <source>
        <dbReference type="Proteomes" id="UP001152320"/>
    </source>
</evidence>
<comment type="function">
    <text evidence="2">May mediate accelerated ATP-independent bidirectional transbilayer migration of phospholipids upon binding calcium ions that results in a loss of phospholipid asymmetry in the plasma membrane.</text>
</comment>
<organism evidence="4 5">
    <name type="scientific">Holothuria leucospilota</name>
    <name type="common">Black long sea cucumber</name>
    <name type="synonym">Mertensiothuria leucospilota</name>
    <dbReference type="NCBI Taxonomy" id="206669"/>
    <lineage>
        <taxon>Eukaryota</taxon>
        <taxon>Metazoa</taxon>
        <taxon>Echinodermata</taxon>
        <taxon>Eleutherozoa</taxon>
        <taxon>Echinozoa</taxon>
        <taxon>Holothuroidea</taxon>
        <taxon>Aspidochirotacea</taxon>
        <taxon>Aspidochirotida</taxon>
        <taxon>Holothuriidae</taxon>
        <taxon>Holothuria</taxon>
    </lineage>
</organism>
<dbReference type="InterPro" id="IPR005552">
    <property type="entry name" value="Scramblase"/>
</dbReference>
<dbReference type="GO" id="GO:0005886">
    <property type="term" value="C:plasma membrane"/>
    <property type="evidence" value="ECO:0007669"/>
    <property type="project" value="TreeGrafter"/>
</dbReference>
<gene>
    <name evidence="4" type="ORF">HOLleu_00861</name>
</gene>
<dbReference type="OrthoDB" id="191150at2759"/>
<feature type="region of interest" description="Disordered" evidence="3">
    <location>
        <begin position="1"/>
        <end position="36"/>
    </location>
</feature>
<dbReference type="GO" id="GO:0017128">
    <property type="term" value="F:phospholipid scramblase activity"/>
    <property type="evidence" value="ECO:0007669"/>
    <property type="project" value="InterPro"/>
</dbReference>
<dbReference type="InterPro" id="IPR025659">
    <property type="entry name" value="Tubby-like_C"/>
</dbReference>
<comment type="cofactor">
    <cofactor evidence="2">
        <name>Ca(2+)</name>
        <dbReference type="ChEBI" id="CHEBI:29108"/>
    </cofactor>
</comment>
<keyword evidence="2" id="KW-0564">Palmitate</keyword>
<dbReference type="Pfam" id="PF03803">
    <property type="entry name" value="Scramblase"/>
    <property type="match status" value="1"/>
</dbReference>
<name>A0A9Q1CMR6_HOLLE</name>
<dbReference type="EMBL" id="JAIZAY010000001">
    <property type="protein sequence ID" value="KAJ8048512.1"/>
    <property type="molecule type" value="Genomic_DNA"/>
</dbReference>
<comment type="similarity">
    <text evidence="1 2">Belongs to the phospholipid scramblase family.</text>
</comment>
<evidence type="ECO:0000313" key="4">
    <source>
        <dbReference type="EMBL" id="KAJ8048512.1"/>
    </source>
</evidence>
<reference evidence="4" key="1">
    <citation type="submission" date="2021-10" db="EMBL/GenBank/DDBJ databases">
        <title>Tropical sea cucumber genome reveals ecological adaptation and Cuvierian tubules defense mechanism.</title>
        <authorList>
            <person name="Chen T."/>
        </authorList>
    </citation>
    <scope>NUCLEOTIDE SEQUENCE</scope>
    <source>
        <strain evidence="4">Nanhai2018</strain>
        <tissue evidence="4">Muscle</tissue>
    </source>
</reference>